<dbReference type="InterPro" id="IPR013699">
    <property type="entry name" value="Signal_recog_part_SRP72_RNA-bd"/>
</dbReference>
<dbReference type="AlphaFoldDB" id="A0A6B0VDD6"/>
<evidence type="ECO:0000259" key="15">
    <source>
        <dbReference type="Pfam" id="PF08492"/>
    </source>
</evidence>
<evidence type="ECO:0000256" key="3">
    <source>
        <dbReference type="ARBA" id="ARBA00007676"/>
    </source>
</evidence>
<evidence type="ECO:0000256" key="4">
    <source>
        <dbReference type="ARBA" id="ARBA00018350"/>
    </source>
</evidence>
<evidence type="ECO:0000256" key="1">
    <source>
        <dbReference type="ARBA" id="ARBA00004240"/>
    </source>
</evidence>
<dbReference type="PIRSF" id="PIRSF038922">
    <property type="entry name" value="SRP72"/>
    <property type="match status" value="1"/>
</dbReference>
<proteinExistence type="inferred from homology"/>
<reference evidence="16" key="1">
    <citation type="submission" date="2019-12" db="EMBL/GenBank/DDBJ databases">
        <title>An insight into the sialome of adult female Ixodes ricinus ticks feeding for 6 days.</title>
        <authorList>
            <person name="Perner J."/>
            <person name="Ribeiro J.M.C."/>
        </authorList>
    </citation>
    <scope>NUCLEOTIDE SEQUENCE</scope>
    <source>
        <strain evidence="16">Semi-engorged</strain>
        <tissue evidence="16">Salivary glands</tissue>
    </source>
</reference>
<feature type="compositionally biased region" description="Basic residues" evidence="14">
    <location>
        <begin position="574"/>
        <end position="584"/>
    </location>
</feature>
<dbReference type="SUPFAM" id="SSF48452">
    <property type="entry name" value="TPR-like"/>
    <property type="match status" value="2"/>
</dbReference>
<dbReference type="InterPro" id="IPR026270">
    <property type="entry name" value="SRP72"/>
</dbReference>
<comment type="similarity">
    <text evidence="3 11">Belongs to the SRP72 family.</text>
</comment>
<evidence type="ECO:0000256" key="10">
    <source>
        <dbReference type="ARBA" id="ARBA00023274"/>
    </source>
</evidence>
<evidence type="ECO:0000256" key="11">
    <source>
        <dbReference type="PIRNR" id="PIRNR038922"/>
    </source>
</evidence>
<evidence type="ECO:0000256" key="6">
    <source>
        <dbReference type="ARBA" id="ARBA00022737"/>
    </source>
</evidence>
<keyword evidence="6" id="KW-0677">Repeat</keyword>
<dbReference type="PROSITE" id="PS50005">
    <property type="entry name" value="TPR"/>
    <property type="match status" value="1"/>
</dbReference>
<sequence length="682" mass="76188">MAHTNTSSVLPGLYLELSRHGKSGEYDRALKVCDKILHEFPTEEKALQCKVVSHIQLGNFKEAVDVINKNAKNIGDVTFEKAYCLYRLNDIKEAWKLINSTASQSFKVKELKAQILYRLENYQECFEVYKDLIKNSEDEYEEERETNLAAVVACLTAQLEQEVKEERETNLAAVVACLTAQLEQEVKGAPELREHTYELCYNKACILLGLSKYADSLKKLLQAEELCKKTLEENDDPEEEIEDELAIVRTQLGYTKQKLGHSDQAMKLYNLVLKQRPSDNAIAAVAANNIVTVNKDQNVFDSKKKMKMAVSEGLESKLTSQQRRAIALNHCLLLYHTGQAEQCGKAIAAFEKNFTSAGDEAILLKAAAVHCKEKQLEKAVQLLKDYAVRNPSRSQAISFTLAQLLLSQGHINDCCDILKSLGNTTYRLGVIAALVTLYKSLEDKEAVAAIFADAIAWYKKNKPRSSELNLVTRESAKFHLANGRVQEAANMLEELRKADPHDPKILAQLISAYSAFDPKKAKQVSMDLPPAEEITRQVDVDTLETTSWTMGVRYVKKVTKAEASPASRAQDIVKKKKKKKKGKLPKNFDPNVDPDPERWLPRHERSTYKKRKDRRGAASGIGKGTQGAVGSAPEVDATQRTAQLQSPAPGSQPSPGAQPQLGPRQQRPLPAQKKKKKKGGRW</sequence>
<dbReference type="GO" id="GO:0006614">
    <property type="term" value="P:SRP-dependent cotranslational protein targeting to membrane"/>
    <property type="evidence" value="ECO:0007669"/>
    <property type="project" value="UniProtKB-UniRule"/>
</dbReference>
<dbReference type="GO" id="GO:0005786">
    <property type="term" value="C:signal recognition particle, endoplasmic reticulum targeting"/>
    <property type="evidence" value="ECO:0007669"/>
    <property type="project" value="UniProtKB-UniRule"/>
</dbReference>
<feature type="domain" description="Signal recognition particle SRP72 subunit RNA-binding" evidence="15">
    <location>
        <begin position="561"/>
        <end position="610"/>
    </location>
</feature>
<feature type="coiled-coil region" evidence="13">
    <location>
        <begin position="119"/>
        <end position="146"/>
    </location>
</feature>
<feature type="compositionally biased region" description="Low complexity" evidence="14">
    <location>
        <begin position="642"/>
        <end position="671"/>
    </location>
</feature>
<evidence type="ECO:0000256" key="13">
    <source>
        <dbReference type="SAM" id="Coils"/>
    </source>
</evidence>
<keyword evidence="5 11" id="KW-0963">Cytoplasm</keyword>
<evidence type="ECO:0000256" key="14">
    <source>
        <dbReference type="SAM" id="MobiDB-lite"/>
    </source>
</evidence>
<accession>A0A6B0VDD6</accession>
<dbReference type="Pfam" id="PF08492">
    <property type="entry name" value="SRP72"/>
    <property type="match status" value="1"/>
</dbReference>
<evidence type="ECO:0000313" key="16">
    <source>
        <dbReference type="EMBL" id="MXV00431.1"/>
    </source>
</evidence>
<dbReference type="InterPro" id="IPR019734">
    <property type="entry name" value="TPR_rpt"/>
</dbReference>
<evidence type="ECO:0000256" key="8">
    <source>
        <dbReference type="ARBA" id="ARBA00022824"/>
    </source>
</evidence>
<keyword evidence="10 11" id="KW-0687">Ribonucleoprotein</keyword>
<dbReference type="InterPro" id="IPR011990">
    <property type="entry name" value="TPR-like_helical_dom_sf"/>
</dbReference>
<dbReference type="GO" id="GO:0005783">
    <property type="term" value="C:endoplasmic reticulum"/>
    <property type="evidence" value="ECO:0007669"/>
    <property type="project" value="UniProtKB-SubCell"/>
</dbReference>
<evidence type="ECO:0000256" key="12">
    <source>
        <dbReference type="PROSITE-ProRule" id="PRU00339"/>
    </source>
</evidence>
<dbReference type="GO" id="GO:0008312">
    <property type="term" value="F:7S RNA binding"/>
    <property type="evidence" value="ECO:0007669"/>
    <property type="project" value="InterPro"/>
</dbReference>
<dbReference type="PANTHER" id="PTHR14094">
    <property type="entry name" value="SIGNAL RECOGNITION PARTICLE 72"/>
    <property type="match status" value="1"/>
</dbReference>
<dbReference type="EMBL" id="GIFC01018347">
    <property type="protein sequence ID" value="MXV00431.1"/>
    <property type="molecule type" value="Transcribed_RNA"/>
</dbReference>
<evidence type="ECO:0000256" key="2">
    <source>
        <dbReference type="ARBA" id="ARBA00004496"/>
    </source>
</evidence>
<dbReference type="GO" id="GO:0043022">
    <property type="term" value="F:ribosome binding"/>
    <property type="evidence" value="ECO:0007669"/>
    <property type="project" value="TreeGrafter"/>
</dbReference>
<dbReference type="SMART" id="SM00028">
    <property type="entry name" value="TPR"/>
    <property type="match status" value="3"/>
</dbReference>
<name>A0A6B0VDD6_IXORI</name>
<organism evidence="16">
    <name type="scientific">Ixodes ricinus</name>
    <name type="common">Common tick</name>
    <name type="synonym">Acarus ricinus</name>
    <dbReference type="NCBI Taxonomy" id="34613"/>
    <lineage>
        <taxon>Eukaryota</taxon>
        <taxon>Metazoa</taxon>
        <taxon>Ecdysozoa</taxon>
        <taxon>Arthropoda</taxon>
        <taxon>Chelicerata</taxon>
        <taxon>Arachnida</taxon>
        <taxon>Acari</taxon>
        <taxon>Parasitiformes</taxon>
        <taxon>Ixodida</taxon>
        <taxon>Ixodoidea</taxon>
        <taxon>Ixodidae</taxon>
        <taxon>Ixodinae</taxon>
        <taxon>Ixodes</taxon>
    </lineage>
</organism>
<evidence type="ECO:0000256" key="5">
    <source>
        <dbReference type="ARBA" id="ARBA00022490"/>
    </source>
</evidence>
<keyword evidence="7 12" id="KW-0802">TPR repeat</keyword>
<keyword evidence="13" id="KW-0175">Coiled coil</keyword>
<dbReference type="InterPro" id="IPR031545">
    <property type="entry name" value="SRP72_TPR-like"/>
</dbReference>
<protein>
    <recommendedName>
        <fullName evidence="4 11">Signal recognition particle subunit SRP72</fullName>
    </recommendedName>
</protein>
<keyword evidence="8" id="KW-0256">Endoplasmic reticulum</keyword>
<evidence type="ECO:0000256" key="9">
    <source>
        <dbReference type="ARBA" id="ARBA00023135"/>
    </source>
</evidence>
<feature type="compositionally biased region" description="Basic and acidic residues" evidence="14">
    <location>
        <begin position="595"/>
        <end position="607"/>
    </location>
</feature>
<dbReference type="Pfam" id="PF17004">
    <property type="entry name" value="SRP_TPR_like"/>
    <property type="match status" value="1"/>
</dbReference>
<keyword evidence="9 11" id="KW-0733">Signal recognition particle</keyword>
<feature type="repeat" description="TPR" evidence="12">
    <location>
        <begin position="246"/>
        <end position="279"/>
    </location>
</feature>
<feature type="compositionally biased region" description="Basic residues" evidence="14">
    <location>
        <begin position="672"/>
        <end position="682"/>
    </location>
</feature>
<comment type="subcellular location">
    <subcellularLocation>
        <location evidence="2 11">Cytoplasm</location>
    </subcellularLocation>
    <subcellularLocation>
        <location evidence="1">Endoplasmic reticulum</location>
    </subcellularLocation>
</comment>
<feature type="region of interest" description="Disordered" evidence="14">
    <location>
        <begin position="559"/>
        <end position="682"/>
    </location>
</feature>
<dbReference type="FunFam" id="1.25.40.10:FF:000062">
    <property type="entry name" value="Signal recognition particle subunit SRP72"/>
    <property type="match status" value="1"/>
</dbReference>
<dbReference type="Gene3D" id="1.25.40.10">
    <property type="entry name" value="Tetratricopeptide repeat domain"/>
    <property type="match status" value="2"/>
</dbReference>
<evidence type="ECO:0000256" key="7">
    <source>
        <dbReference type="ARBA" id="ARBA00022803"/>
    </source>
</evidence>
<comment type="function">
    <text evidence="11">Component of the signal recognition particle (SRP) complex, a ribonucleoprotein complex that mediates the cotranslational targeting of secretory and membrane proteins to the endoplasmic reticulum (ER).</text>
</comment>
<dbReference type="PANTHER" id="PTHR14094:SF9">
    <property type="entry name" value="SIGNAL RECOGNITION PARTICLE SUBUNIT SRP72"/>
    <property type="match status" value="1"/>
</dbReference>